<keyword evidence="5" id="KW-0411">Iron-sulfur</keyword>
<dbReference type="Pfam" id="PF04055">
    <property type="entry name" value="Radical_SAM"/>
    <property type="match status" value="1"/>
</dbReference>
<keyword evidence="4" id="KW-0408">Iron</keyword>
<evidence type="ECO:0000256" key="2">
    <source>
        <dbReference type="ARBA" id="ARBA00022691"/>
    </source>
</evidence>
<dbReference type="RefSeq" id="WP_092436110.1">
    <property type="nucleotide sequence ID" value="NZ_FMYP01000010.1"/>
</dbReference>
<dbReference type="PANTHER" id="PTHR43273:SF3">
    <property type="entry name" value="ANAEROBIC SULFATASE-MATURATING ENZYME HOMOLOG ASLB-RELATED"/>
    <property type="match status" value="1"/>
</dbReference>
<organism evidence="8 9">
    <name type="scientific">Williamwhitmania taraxaci</name>
    <dbReference type="NCBI Taxonomy" id="1640674"/>
    <lineage>
        <taxon>Bacteria</taxon>
        <taxon>Pseudomonadati</taxon>
        <taxon>Bacteroidota</taxon>
        <taxon>Bacteroidia</taxon>
        <taxon>Bacteroidales</taxon>
        <taxon>Williamwhitmaniaceae</taxon>
        <taxon>Williamwhitmania</taxon>
    </lineage>
</organism>
<dbReference type="STRING" id="1640674.SAMN05216323_10108"/>
<name>A0A1G6HEE9_9BACT</name>
<dbReference type="GO" id="GO:0016491">
    <property type="term" value="F:oxidoreductase activity"/>
    <property type="evidence" value="ECO:0007669"/>
    <property type="project" value="InterPro"/>
</dbReference>
<dbReference type="InterPro" id="IPR058240">
    <property type="entry name" value="rSAM_sf"/>
</dbReference>
<keyword evidence="9" id="KW-1185">Reference proteome</keyword>
<dbReference type="SFLD" id="SFLDS00029">
    <property type="entry name" value="Radical_SAM"/>
    <property type="match status" value="1"/>
</dbReference>
<evidence type="ECO:0000256" key="4">
    <source>
        <dbReference type="ARBA" id="ARBA00023004"/>
    </source>
</evidence>
<evidence type="ECO:0000256" key="3">
    <source>
        <dbReference type="ARBA" id="ARBA00022723"/>
    </source>
</evidence>
<proteinExistence type="inferred from homology"/>
<dbReference type="InterPro" id="IPR023885">
    <property type="entry name" value="4Fe4S-binding_SPASM_dom"/>
</dbReference>
<dbReference type="InterPro" id="IPR023867">
    <property type="entry name" value="Sulphatase_maturase_rSAM"/>
</dbReference>
<evidence type="ECO:0000313" key="9">
    <source>
        <dbReference type="Proteomes" id="UP000199452"/>
    </source>
</evidence>
<dbReference type="InterPro" id="IPR007197">
    <property type="entry name" value="rSAM"/>
</dbReference>
<protein>
    <recommendedName>
        <fullName evidence="7">Radical SAM core domain-containing protein</fullName>
    </recommendedName>
</protein>
<dbReference type="SUPFAM" id="SSF102114">
    <property type="entry name" value="Radical SAM enzymes"/>
    <property type="match status" value="1"/>
</dbReference>
<dbReference type="UniPathway" id="UPA00782"/>
<dbReference type="OrthoDB" id="9808591at2"/>
<comment type="similarity">
    <text evidence="6">Belongs to the radical SAM superfamily. Anaerobic sulfatase-maturating enzyme family.</text>
</comment>
<dbReference type="SFLD" id="SFLDG01386">
    <property type="entry name" value="main_SPASM_domain-containing"/>
    <property type="match status" value="1"/>
</dbReference>
<dbReference type="SFLD" id="SFLDG01384">
    <property type="entry name" value="thioether_bond_formation_requi"/>
    <property type="match status" value="1"/>
</dbReference>
<comment type="cofactor">
    <cofactor evidence="1">
        <name>[4Fe-4S] cluster</name>
        <dbReference type="ChEBI" id="CHEBI:49883"/>
    </cofactor>
</comment>
<gene>
    <name evidence="8" type="ORF">SAMN05216323_10108</name>
</gene>
<dbReference type="Proteomes" id="UP000199452">
    <property type="component" value="Unassembled WGS sequence"/>
</dbReference>
<dbReference type="PANTHER" id="PTHR43273">
    <property type="entry name" value="ANAEROBIC SULFATASE-MATURATING ENZYME HOMOLOG ASLB-RELATED"/>
    <property type="match status" value="1"/>
</dbReference>
<dbReference type="AlphaFoldDB" id="A0A1G6HEE9"/>
<keyword evidence="3" id="KW-0479">Metal-binding</keyword>
<evidence type="ECO:0000256" key="6">
    <source>
        <dbReference type="ARBA" id="ARBA00023601"/>
    </source>
</evidence>
<dbReference type="Gene3D" id="3.20.20.70">
    <property type="entry name" value="Aldolase class I"/>
    <property type="match status" value="1"/>
</dbReference>
<keyword evidence="2" id="KW-0949">S-adenosyl-L-methionine</keyword>
<dbReference type="SFLD" id="SFLDG01067">
    <property type="entry name" value="SPASM/twitch_domain_containing"/>
    <property type="match status" value="1"/>
</dbReference>
<feature type="domain" description="Radical SAM core" evidence="7">
    <location>
        <begin position="85"/>
        <end position="316"/>
    </location>
</feature>
<dbReference type="GO" id="GO:0046872">
    <property type="term" value="F:metal ion binding"/>
    <property type="evidence" value="ECO:0007669"/>
    <property type="project" value="UniProtKB-KW"/>
</dbReference>
<dbReference type="CDD" id="cd01335">
    <property type="entry name" value="Radical_SAM"/>
    <property type="match status" value="1"/>
</dbReference>
<evidence type="ECO:0000256" key="1">
    <source>
        <dbReference type="ARBA" id="ARBA00001966"/>
    </source>
</evidence>
<evidence type="ECO:0000313" key="8">
    <source>
        <dbReference type="EMBL" id="SDB92687.1"/>
    </source>
</evidence>
<dbReference type="EMBL" id="FMYP01000010">
    <property type="protein sequence ID" value="SDB92687.1"/>
    <property type="molecule type" value="Genomic_DNA"/>
</dbReference>
<evidence type="ECO:0000256" key="5">
    <source>
        <dbReference type="ARBA" id="ARBA00023014"/>
    </source>
</evidence>
<dbReference type="InterPro" id="IPR013785">
    <property type="entry name" value="Aldolase_TIM"/>
</dbReference>
<reference evidence="8 9" key="1">
    <citation type="submission" date="2016-09" db="EMBL/GenBank/DDBJ databases">
        <authorList>
            <person name="Capua I."/>
            <person name="De Benedictis P."/>
            <person name="Joannis T."/>
            <person name="Lombin L.H."/>
            <person name="Cattoli G."/>
        </authorList>
    </citation>
    <scope>NUCLEOTIDE SEQUENCE [LARGE SCALE GENOMIC DNA]</scope>
    <source>
        <strain evidence="8 9">A7P-90m</strain>
    </source>
</reference>
<dbReference type="GO" id="GO:0051536">
    <property type="term" value="F:iron-sulfur cluster binding"/>
    <property type="evidence" value="ECO:0007669"/>
    <property type="project" value="UniProtKB-KW"/>
</dbReference>
<dbReference type="PROSITE" id="PS51918">
    <property type="entry name" value="RADICAL_SAM"/>
    <property type="match status" value="1"/>
</dbReference>
<accession>A0A1G6HEE9</accession>
<dbReference type="NCBIfam" id="TIGR04085">
    <property type="entry name" value="rSAM_more_4Fe4S"/>
    <property type="match status" value="1"/>
</dbReference>
<evidence type="ECO:0000259" key="7">
    <source>
        <dbReference type="PROSITE" id="PS51918"/>
    </source>
</evidence>
<sequence>MIFSKHNIFSKIKDSKNSFVVNLLTGNADIVSPADAERISKLRNSEVAVDDTLLAELSEKGYWVDEKEEAKLYRSKYLDFVDSRDDDEIQLFFVTNYSCNFACSYCYQDEYAPSEGSLTNEIIDSFFRYIQAEFAGRKKYITVFGGEPLLNSPKQRELIAYLIEQANAANLDVSFVTNGYSLADYIDILKQGHVREIQITLDGTAAVHNSRRLLKGGGGTFDKIIEGIDACIAAKVVVNLRMVVDKDNIGNLPELARFAIDKGWTSSAYFKTQIGRNYELHHCQSTPGKLFSRVSLYEQLFELIKQHPHIVEFYKPAYSISKFLSENGTLPEPLFDSCPACKSEWAFDYTGHIYSCTATVGKADESLGTFYPAISRKADLISAWENRDVTTISECNDCSMQLACGGGCGSIAKNRTGSVCSSDCRPVKELLELGFASYFE</sequence>